<feature type="coiled-coil region" evidence="7">
    <location>
        <begin position="398"/>
        <end position="680"/>
    </location>
</feature>
<dbReference type="Proteomes" id="UP000192578">
    <property type="component" value="Unassembled WGS sequence"/>
</dbReference>
<proteinExistence type="predicted"/>
<protein>
    <submittedName>
        <fullName evidence="9">Uncharacterized protein</fullName>
    </submittedName>
</protein>
<keyword evidence="5" id="KW-0505">Motor protein</keyword>
<keyword evidence="3" id="KW-0963">Cytoplasm</keyword>
<keyword evidence="6" id="KW-0514">Muscle protein</keyword>
<evidence type="ECO:0000256" key="8">
    <source>
        <dbReference type="SAM" id="MobiDB-lite"/>
    </source>
</evidence>
<dbReference type="GO" id="GO:0005923">
    <property type="term" value="C:bicellular tight junction"/>
    <property type="evidence" value="ECO:0007669"/>
    <property type="project" value="TreeGrafter"/>
</dbReference>
<sequence>MDGEDSLWLGDSDMSFRIEREESDDDEEQARRDIQERLQNDEEMHEQMKEILDDYQSDDEDDDNAHLYNHEQDLSTGEINQSAFHRNINDEKTVFTSTPYTSVRPRPPVSVGLLPPTHLVMDSPQRDRRGGGGDPRGGDFHRQLRNRDKLEAVLESESTEMTSTTALQRSGEEQRQQQQQRSGPADRDWLRPTVTASTSLSPSVGRLNNRLVERNNAFGGGSSGKVPISGRGDSGQFGSPTADADDLLRQDSLDPTPIKAHQAMLSEAKDRQISELRAGMNDKCDALEGEIRSLKEHLHDLSLLGDDVEENHELGEARQQDSAEISRLNQLVLELQTSLKSCRVDLNYANEEKAELLRKLHINEGTTKQIKQQLAESTTWDTIDILKTQNEKDRADLKEAHESQMRREQEQNRKEMRQLEEQLDRMRQETQQAKEKLQSSEQVKVQLTDELAKMRKEIDLNAASYSDRRREQQTNQLLQNQLKTKTNEAVRLAERVTDLEARAATHHATCSVEVGQLREELATLLRQNSELVAEQANAKQETLTVSEEALRLTAGNTALQIARTKLEAELARLKLTAEKNATENEQLKATMESWKKDLDVLRRDREELRKQLENFKDSRNLQSELQATVDQYHALEREWKKLDSVVEAHNEQLKRAAEDNDRLNDENKALQSEVHQMKKVLRKLKQFITSNPSPSSDSGICTTDNKNDAARVITSTRSASGDAATVLRDEDLGNRAYVRELIAKKVADVRLELQREYQQQLDVDRQAILDQLDAVYVFKLTKFLATLGIDVTTVSGLDPTITGLPVRSG</sequence>
<comment type="subcellular location">
    <subcellularLocation>
        <location evidence="1">Cytoplasm</location>
        <location evidence="1">Myofibril</location>
    </subcellularLocation>
</comment>
<reference evidence="10" key="1">
    <citation type="submission" date="2017-01" db="EMBL/GenBank/DDBJ databases">
        <title>Comparative genomics of anhydrobiosis in the tardigrade Hypsibius dujardini.</title>
        <authorList>
            <person name="Yoshida Y."/>
            <person name="Koutsovoulos G."/>
            <person name="Laetsch D."/>
            <person name="Stevens L."/>
            <person name="Kumar S."/>
            <person name="Horikawa D."/>
            <person name="Ishino K."/>
            <person name="Komine S."/>
            <person name="Tomita M."/>
            <person name="Blaxter M."/>
            <person name="Arakawa K."/>
        </authorList>
    </citation>
    <scope>NUCLEOTIDE SEQUENCE [LARGE SCALE GENOMIC DNA]</scope>
    <source>
        <strain evidence="10">Z151</strain>
    </source>
</reference>
<dbReference type="EMBL" id="MTYJ01000107">
    <property type="protein sequence ID" value="OQV14293.1"/>
    <property type="molecule type" value="Genomic_DNA"/>
</dbReference>
<name>A0A1W0WGP2_HYPEX</name>
<keyword evidence="7" id="KW-0175">Coiled coil</keyword>
<keyword evidence="4" id="KW-0518">Myosin</keyword>
<feature type="region of interest" description="Disordered" evidence="8">
    <location>
        <begin position="98"/>
        <end position="246"/>
    </location>
</feature>
<accession>A0A1W0WGP2</accession>
<organism evidence="9 10">
    <name type="scientific">Hypsibius exemplaris</name>
    <name type="common">Freshwater tardigrade</name>
    <dbReference type="NCBI Taxonomy" id="2072580"/>
    <lineage>
        <taxon>Eukaryota</taxon>
        <taxon>Metazoa</taxon>
        <taxon>Ecdysozoa</taxon>
        <taxon>Tardigrada</taxon>
        <taxon>Eutardigrada</taxon>
        <taxon>Parachela</taxon>
        <taxon>Hypsibioidea</taxon>
        <taxon>Hypsibiidae</taxon>
        <taxon>Hypsibius</taxon>
    </lineage>
</organism>
<gene>
    <name evidence="9" type="ORF">BV898_11529</name>
</gene>
<comment type="caution">
    <text evidence="9">The sequence shown here is derived from an EMBL/GenBank/DDBJ whole genome shotgun (WGS) entry which is preliminary data.</text>
</comment>
<dbReference type="PANTHER" id="PTHR46349:SF6">
    <property type="entry name" value="MYOSIN-6-LIKE"/>
    <property type="match status" value="1"/>
</dbReference>
<keyword evidence="10" id="KW-1185">Reference proteome</keyword>
<feature type="coiled-coil region" evidence="7">
    <location>
        <begin position="277"/>
        <end position="304"/>
    </location>
</feature>
<feature type="compositionally biased region" description="Basic and acidic residues" evidence="8">
    <location>
        <begin position="29"/>
        <end position="50"/>
    </location>
</feature>
<evidence type="ECO:0000256" key="5">
    <source>
        <dbReference type="ARBA" id="ARBA00023175"/>
    </source>
</evidence>
<evidence type="ECO:0000313" key="9">
    <source>
        <dbReference type="EMBL" id="OQV14293.1"/>
    </source>
</evidence>
<evidence type="ECO:0000313" key="10">
    <source>
        <dbReference type="Proteomes" id="UP000192578"/>
    </source>
</evidence>
<evidence type="ECO:0000256" key="3">
    <source>
        <dbReference type="ARBA" id="ARBA00022490"/>
    </source>
</evidence>
<evidence type="ECO:0000256" key="7">
    <source>
        <dbReference type="SAM" id="Coils"/>
    </source>
</evidence>
<feature type="compositionally biased region" description="Basic and acidic residues" evidence="8">
    <location>
        <begin position="124"/>
        <end position="152"/>
    </location>
</feature>
<evidence type="ECO:0000256" key="6">
    <source>
        <dbReference type="ARBA" id="ARBA00023179"/>
    </source>
</evidence>
<evidence type="ECO:0000256" key="2">
    <source>
        <dbReference type="ARBA" id="ARBA00022433"/>
    </source>
</evidence>
<feature type="compositionally biased region" description="Low complexity" evidence="8">
    <location>
        <begin position="155"/>
        <end position="169"/>
    </location>
</feature>
<evidence type="ECO:0000256" key="1">
    <source>
        <dbReference type="ARBA" id="ARBA00004657"/>
    </source>
</evidence>
<dbReference type="OrthoDB" id="10678308at2759"/>
<dbReference type="PANTHER" id="PTHR46349">
    <property type="entry name" value="CINGULIN-LIKE PROTEIN 1-RELATED"/>
    <property type="match status" value="1"/>
</dbReference>
<evidence type="ECO:0000256" key="4">
    <source>
        <dbReference type="ARBA" id="ARBA00023123"/>
    </source>
</evidence>
<keyword evidence="2" id="KW-0787">Thick filament</keyword>
<feature type="region of interest" description="Disordered" evidence="8">
    <location>
        <begin position="1"/>
        <end position="50"/>
    </location>
</feature>
<dbReference type="AlphaFoldDB" id="A0A1W0WGP2"/>